<organism evidence="2 3">
    <name type="scientific">Streptomyces filamentosus</name>
    <name type="common">Streptomyces roseosporus</name>
    <dbReference type="NCBI Taxonomy" id="67294"/>
    <lineage>
        <taxon>Bacteria</taxon>
        <taxon>Bacillati</taxon>
        <taxon>Actinomycetota</taxon>
        <taxon>Actinomycetes</taxon>
        <taxon>Kitasatosporales</taxon>
        <taxon>Streptomycetaceae</taxon>
        <taxon>Streptomyces</taxon>
    </lineage>
</organism>
<sequence length="164" mass="17422">MHDPAFLPSSAPALPPGPRSAHAHVIPVPLFHPFRPHPGVEPAPQDAAAELLLCALRDHLLAAGHELSRCTLKMAGEPHPLAVDLVDLTTGRLVIARGTISRPALQEAIGELLDLSGLFGNTLTKTLLVPEPPDSDLTRLLTTLGITRLWPRGAVFCEDGECPA</sequence>
<evidence type="ECO:0000313" key="3">
    <source>
        <dbReference type="Proteomes" id="UP000632849"/>
    </source>
</evidence>
<name>A0A919BWM4_STRFL</name>
<reference evidence="2" key="1">
    <citation type="journal article" date="2014" name="Int. J. Syst. Evol. Microbiol.">
        <title>Complete genome sequence of Corynebacterium casei LMG S-19264T (=DSM 44701T), isolated from a smear-ripened cheese.</title>
        <authorList>
            <consortium name="US DOE Joint Genome Institute (JGI-PGF)"/>
            <person name="Walter F."/>
            <person name="Albersmeier A."/>
            <person name="Kalinowski J."/>
            <person name="Ruckert C."/>
        </authorList>
    </citation>
    <scope>NUCLEOTIDE SEQUENCE</scope>
    <source>
        <strain evidence="2">JCM 4122</strain>
    </source>
</reference>
<dbReference type="AlphaFoldDB" id="A0A919BWM4"/>
<protein>
    <submittedName>
        <fullName evidence="2">Uncharacterized protein</fullName>
    </submittedName>
</protein>
<keyword evidence="3" id="KW-1185">Reference proteome</keyword>
<proteinExistence type="predicted"/>
<gene>
    <name evidence="2" type="ORF">GCM10017667_68120</name>
</gene>
<evidence type="ECO:0000256" key="1">
    <source>
        <dbReference type="SAM" id="MobiDB-lite"/>
    </source>
</evidence>
<comment type="caution">
    <text evidence="2">The sequence shown here is derived from an EMBL/GenBank/DDBJ whole genome shotgun (WGS) entry which is preliminary data.</text>
</comment>
<feature type="region of interest" description="Disordered" evidence="1">
    <location>
        <begin position="1"/>
        <end position="20"/>
    </location>
</feature>
<feature type="compositionally biased region" description="Low complexity" evidence="1">
    <location>
        <begin position="1"/>
        <end position="12"/>
    </location>
</feature>
<reference evidence="2" key="2">
    <citation type="submission" date="2020-09" db="EMBL/GenBank/DDBJ databases">
        <authorList>
            <person name="Sun Q."/>
            <person name="Ohkuma M."/>
        </authorList>
    </citation>
    <scope>NUCLEOTIDE SEQUENCE</scope>
    <source>
        <strain evidence="2">JCM 4122</strain>
    </source>
</reference>
<accession>A0A919BWM4</accession>
<dbReference type="EMBL" id="BNBE01000003">
    <property type="protein sequence ID" value="GHG22559.1"/>
    <property type="molecule type" value="Genomic_DNA"/>
</dbReference>
<evidence type="ECO:0000313" key="2">
    <source>
        <dbReference type="EMBL" id="GHG22559.1"/>
    </source>
</evidence>
<dbReference type="Proteomes" id="UP000632849">
    <property type="component" value="Unassembled WGS sequence"/>
</dbReference>